<dbReference type="InterPro" id="IPR036736">
    <property type="entry name" value="ACP-like_sf"/>
</dbReference>
<keyword evidence="1" id="KW-0596">Phosphopantetheine</keyword>
<dbReference type="Proteomes" id="UP001432071">
    <property type="component" value="Chromosome"/>
</dbReference>
<evidence type="ECO:0000256" key="2">
    <source>
        <dbReference type="ARBA" id="ARBA00022553"/>
    </source>
</evidence>
<dbReference type="PROSITE" id="PS50075">
    <property type="entry name" value="CARRIER"/>
    <property type="match status" value="1"/>
</dbReference>
<dbReference type="PANTHER" id="PTHR45527">
    <property type="entry name" value="NONRIBOSOMAL PEPTIDE SYNTHETASE"/>
    <property type="match status" value="1"/>
</dbReference>
<evidence type="ECO:0000313" key="6">
    <source>
        <dbReference type="Proteomes" id="UP001432071"/>
    </source>
</evidence>
<feature type="region of interest" description="Disordered" evidence="3">
    <location>
        <begin position="1"/>
        <end position="55"/>
    </location>
</feature>
<evidence type="ECO:0000259" key="4">
    <source>
        <dbReference type="PROSITE" id="PS50075"/>
    </source>
</evidence>
<proteinExistence type="predicted"/>
<dbReference type="GeneID" id="93764873"/>
<dbReference type="InterPro" id="IPR009081">
    <property type="entry name" value="PP-bd_ACP"/>
</dbReference>
<dbReference type="Pfam" id="PF00550">
    <property type="entry name" value="PP-binding"/>
    <property type="match status" value="1"/>
</dbReference>
<dbReference type="SMART" id="SM00823">
    <property type="entry name" value="PKS_PP"/>
    <property type="match status" value="1"/>
</dbReference>
<sequence length="135" mass="14876">MIRDDTGESLLNDDGVKTRPGDGMRTRSEDGVGTHQEPHSGQYSEQFSEPPVTPSVRAMTDQVRAAWIEVLGHDDFDDDTPFIEAGGHSLKATQVLIRLRRKLGVRLPNRLFFDHPTVRELAAAVERAAATSPLA</sequence>
<name>A0ABZ1R5L4_9ACTN</name>
<organism evidence="5 6">
    <name type="scientific">Streptomyces bobili</name>
    <dbReference type="NCBI Taxonomy" id="67280"/>
    <lineage>
        <taxon>Bacteria</taxon>
        <taxon>Bacillati</taxon>
        <taxon>Actinomycetota</taxon>
        <taxon>Actinomycetes</taxon>
        <taxon>Kitasatosporales</taxon>
        <taxon>Streptomycetaceae</taxon>
        <taxon>Streptomyces</taxon>
    </lineage>
</organism>
<evidence type="ECO:0000313" key="5">
    <source>
        <dbReference type="EMBL" id="WUN89613.1"/>
    </source>
</evidence>
<accession>A0ABZ1R5L4</accession>
<dbReference type="PANTHER" id="PTHR45527:SF1">
    <property type="entry name" value="FATTY ACID SYNTHASE"/>
    <property type="match status" value="1"/>
</dbReference>
<protein>
    <submittedName>
        <fullName evidence="5">Acyl carrier protein</fullName>
    </submittedName>
</protein>
<keyword evidence="6" id="KW-1185">Reference proteome</keyword>
<feature type="domain" description="Carrier" evidence="4">
    <location>
        <begin position="54"/>
        <end position="129"/>
    </location>
</feature>
<feature type="compositionally biased region" description="Basic and acidic residues" evidence="3">
    <location>
        <begin position="14"/>
        <end position="38"/>
    </location>
</feature>
<evidence type="ECO:0000256" key="1">
    <source>
        <dbReference type="ARBA" id="ARBA00022450"/>
    </source>
</evidence>
<dbReference type="InterPro" id="IPR020806">
    <property type="entry name" value="PKS_PP-bd"/>
</dbReference>
<dbReference type="SUPFAM" id="SSF47336">
    <property type="entry name" value="ACP-like"/>
    <property type="match status" value="1"/>
</dbReference>
<keyword evidence="2" id="KW-0597">Phosphoprotein</keyword>
<evidence type="ECO:0000256" key="3">
    <source>
        <dbReference type="SAM" id="MobiDB-lite"/>
    </source>
</evidence>
<reference evidence="5" key="1">
    <citation type="submission" date="2022-10" db="EMBL/GenBank/DDBJ databases">
        <title>The complete genomes of actinobacterial strains from the NBC collection.</title>
        <authorList>
            <person name="Joergensen T.S."/>
            <person name="Alvarez Arevalo M."/>
            <person name="Sterndorff E.B."/>
            <person name="Faurdal D."/>
            <person name="Vuksanovic O."/>
            <person name="Mourched A.-S."/>
            <person name="Charusanti P."/>
            <person name="Shaw S."/>
            <person name="Blin K."/>
            <person name="Weber T."/>
        </authorList>
    </citation>
    <scope>NUCLEOTIDE SEQUENCE</scope>
    <source>
        <strain evidence="5">NBC_00302</strain>
    </source>
</reference>
<dbReference type="EMBL" id="CP108038">
    <property type="protein sequence ID" value="WUN89613.1"/>
    <property type="molecule type" value="Genomic_DNA"/>
</dbReference>
<dbReference type="RefSeq" id="WP_150470843.1">
    <property type="nucleotide sequence ID" value="NZ_CP108038.1"/>
</dbReference>
<dbReference type="Gene3D" id="1.10.1200.10">
    <property type="entry name" value="ACP-like"/>
    <property type="match status" value="1"/>
</dbReference>
<gene>
    <name evidence="5" type="ORF">OHT53_27845</name>
</gene>